<organism evidence="2 3">
    <name type="scientific">Caballeronia arationis</name>
    <dbReference type="NCBI Taxonomy" id="1777142"/>
    <lineage>
        <taxon>Bacteria</taxon>
        <taxon>Pseudomonadati</taxon>
        <taxon>Pseudomonadota</taxon>
        <taxon>Betaproteobacteria</taxon>
        <taxon>Burkholderiales</taxon>
        <taxon>Burkholderiaceae</taxon>
        <taxon>Caballeronia</taxon>
    </lineage>
</organism>
<evidence type="ECO:0000256" key="1">
    <source>
        <dbReference type="SAM" id="MobiDB-lite"/>
    </source>
</evidence>
<feature type="region of interest" description="Disordered" evidence="1">
    <location>
        <begin position="69"/>
        <end position="99"/>
    </location>
</feature>
<dbReference type="AlphaFoldDB" id="A0A7Z7N0U3"/>
<proteinExistence type="predicted"/>
<comment type="caution">
    <text evidence="2">The sequence shown here is derived from an EMBL/GenBank/DDBJ whole genome shotgun (WGS) entry which is preliminary data.</text>
</comment>
<dbReference type="EMBL" id="OCSU01000001">
    <property type="protein sequence ID" value="SOE51515.1"/>
    <property type="molecule type" value="Genomic_DNA"/>
</dbReference>
<feature type="compositionally biased region" description="Low complexity" evidence="1">
    <location>
        <begin position="69"/>
        <end position="90"/>
    </location>
</feature>
<name>A0A7Z7N0U3_9BURK</name>
<sequence>MIAMLFACIGAGAICAIPLCWLWQRRHTRAGRLPDLRFELVVTDALLVHRPGVPGGRSVASAASAASAASNPSVSSGASVPSVASAQSVPRGASNGNPR</sequence>
<evidence type="ECO:0000313" key="2">
    <source>
        <dbReference type="EMBL" id="SOE51515.1"/>
    </source>
</evidence>
<gene>
    <name evidence="2" type="ORF">SAMN05446927_0478</name>
</gene>
<protein>
    <submittedName>
        <fullName evidence="2">Uncharacterized protein</fullName>
    </submittedName>
</protein>
<keyword evidence="3" id="KW-1185">Reference proteome</keyword>
<reference evidence="2 3" key="1">
    <citation type="submission" date="2017-09" db="EMBL/GenBank/DDBJ databases">
        <authorList>
            <person name="Varghese N."/>
            <person name="Submissions S."/>
        </authorList>
    </citation>
    <scope>NUCLEOTIDE SEQUENCE [LARGE SCALE GENOMIC DNA]</scope>
    <source>
        <strain evidence="2 3">OK806</strain>
    </source>
</reference>
<dbReference type="Proteomes" id="UP000219522">
    <property type="component" value="Unassembled WGS sequence"/>
</dbReference>
<evidence type="ECO:0000313" key="3">
    <source>
        <dbReference type="Proteomes" id="UP000219522"/>
    </source>
</evidence>
<accession>A0A7Z7N0U3</accession>